<dbReference type="RefSeq" id="WP_184995349.1">
    <property type="nucleotide sequence ID" value="NZ_BOMK01000066.1"/>
</dbReference>
<evidence type="ECO:0000313" key="2">
    <source>
        <dbReference type="Proteomes" id="UP000578112"/>
    </source>
</evidence>
<sequence>MAVSVNLDAILDEEYRSSQLVDLVDAPVSALSGISEAEAEGLRQAFGIETIGDLADNAFVRAAVAIREMAKVAQ</sequence>
<dbReference type="Proteomes" id="UP000578112">
    <property type="component" value="Unassembled WGS sequence"/>
</dbReference>
<evidence type="ECO:0000313" key="1">
    <source>
        <dbReference type="EMBL" id="MBB4764125.1"/>
    </source>
</evidence>
<protein>
    <submittedName>
        <fullName evidence="1">Uncharacterized protein</fullName>
    </submittedName>
</protein>
<organism evidence="1 2">
    <name type="scientific">Actinoplanes digitatis</name>
    <dbReference type="NCBI Taxonomy" id="1868"/>
    <lineage>
        <taxon>Bacteria</taxon>
        <taxon>Bacillati</taxon>
        <taxon>Actinomycetota</taxon>
        <taxon>Actinomycetes</taxon>
        <taxon>Micromonosporales</taxon>
        <taxon>Micromonosporaceae</taxon>
        <taxon>Actinoplanes</taxon>
    </lineage>
</organism>
<dbReference type="EMBL" id="JACHNH010000001">
    <property type="protein sequence ID" value="MBB4764125.1"/>
    <property type="molecule type" value="Genomic_DNA"/>
</dbReference>
<reference evidence="1 2" key="1">
    <citation type="submission" date="2020-08" db="EMBL/GenBank/DDBJ databases">
        <title>Sequencing the genomes of 1000 actinobacteria strains.</title>
        <authorList>
            <person name="Klenk H.-P."/>
        </authorList>
    </citation>
    <scope>NUCLEOTIDE SEQUENCE [LARGE SCALE GENOMIC DNA]</scope>
    <source>
        <strain evidence="1 2">DSM 43149</strain>
    </source>
</reference>
<comment type="caution">
    <text evidence="1">The sequence shown here is derived from an EMBL/GenBank/DDBJ whole genome shotgun (WGS) entry which is preliminary data.</text>
</comment>
<accession>A0A7W7I0E0</accession>
<dbReference type="AlphaFoldDB" id="A0A7W7I0E0"/>
<keyword evidence="2" id="KW-1185">Reference proteome</keyword>
<gene>
    <name evidence="1" type="ORF">BJ971_004681</name>
</gene>
<name>A0A7W7I0E0_9ACTN</name>
<proteinExistence type="predicted"/>